<protein>
    <submittedName>
        <fullName evidence="5">Thioredoxin domain-containing protein 2-like</fullName>
    </submittedName>
</protein>
<evidence type="ECO:0000256" key="2">
    <source>
        <dbReference type="SAM" id="MobiDB-lite"/>
    </source>
</evidence>
<feature type="compositionally biased region" description="Basic residues" evidence="2">
    <location>
        <begin position="128"/>
        <end position="137"/>
    </location>
</feature>
<sequence length="672" mass="78341">MKNKNKLKKIRKVVEKEKATETMIEPNNNEITSEPMSIESNPIQPKKRGRKRKCKKHTDEQITRKSVLHNESVSEEKAPERKRRKLDLTKQDTESTKTSSKKLRKKVLLRKGKKLRACKLLNSPIMRSKLRQSVRLRRQPELRQRKRNLGNESNDETLKREKKNVEKIEKLKKEPKSKSAGKAKKAKSKSGKMLRRKTYKKSKSKKQQTEECQSQSIEVNEIVTPNSITEEVTPCKSKPPSQASQAQSQELTEMVTSKSEIKTEKIEAKETLRQNRIHDIHQAIAEQILKKKHDKVNAQDKTKEDIETNKNKLVEGGKESVRKMKRGRKPKVVEEMILKMESEMNTTQNDVYDFQDEIQPVIKRFKEEPGTNEKLNKEEIPVKQNDLEKGNDWIVSPSETNTSVPEQSTKLELDVAEQNQWDIINQVATQYYNPAKATPRKHRKEPSKPDRPQNKGSLYNLIQNIKTEIKDKQIKMETTKSFPPNEENRNKALQENRKVRDKLTKEIVLDTNELTITACGTGSREDISIVETNDATGGCDEAFNAHLLNSMEIKKEQMRYYESDLKDKAVPQKCPLCERFYKSVYRMKEHMKKQHKGQLYECDCCTEYFIDRIAYEEHVRLHEGGIICRLCGEKFEKSLMRDHLVTHIPPEHRGKVSDAFFRRLLKIPHLRN</sequence>
<dbReference type="Proteomes" id="UP000079169">
    <property type="component" value="Unplaced"/>
</dbReference>
<feature type="region of interest" description="Disordered" evidence="2">
    <location>
        <begin position="435"/>
        <end position="457"/>
    </location>
</feature>
<feature type="domain" description="C2H2-type" evidence="3">
    <location>
        <begin position="600"/>
        <end position="624"/>
    </location>
</feature>
<dbReference type="InterPro" id="IPR013087">
    <property type="entry name" value="Znf_C2H2_type"/>
</dbReference>
<dbReference type="SMART" id="SM00355">
    <property type="entry name" value="ZnF_C2H2"/>
    <property type="match status" value="3"/>
</dbReference>
<feature type="compositionally biased region" description="Basic residues" evidence="2">
    <location>
        <begin position="45"/>
        <end position="56"/>
    </location>
</feature>
<evidence type="ECO:0000256" key="1">
    <source>
        <dbReference type="PROSITE-ProRule" id="PRU00042"/>
    </source>
</evidence>
<feature type="compositionally biased region" description="Basic residues" evidence="2">
    <location>
        <begin position="1"/>
        <end position="11"/>
    </location>
</feature>
<accession>A0A1S4EE94</accession>
<organism evidence="4 5">
    <name type="scientific">Diaphorina citri</name>
    <name type="common">Asian citrus psyllid</name>
    <dbReference type="NCBI Taxonomy" id="121845"/>
    <lineage>
        <taxon>Eukaryota</taxon>
        <taxon>Metazoa</taxon>
        <taxon>Ecdysozoa</taxon>
        <taxon>Arthropoda</taxon>
        <taxon>Hexapoda</taxon>
        <taxon>Insecta</taxon>
        <taxon>Pterygota</taxon>
        <taxon>Neoptera</taxon>
        <taxon>Paraneoptera</taxon>
        <taxon>Hemiptera</taxon>
        <taxon>Sternorrhyncha</taxon>
        <taxon>Psylloidea</taxon>
        <taxon>Psyllidae</taxon>
        <taxon>Diaphorininae</taxon>
        <taxon>Diaphorina</taxon>
    </lineage>
</organism>
<evidence type="ECO:0000313" key="5">
    <source>
        <dbReference type="RefSeq" id="XP_017300510.1"/>
    </source>
</evidence>
<dbReference type="GO" id="GO:0008270">
    <property type="term" value="F:zinc ion binding"/>
    <property type="evidence" value="ECO:0007669"/>
    <property type="project" value="UniProtKB-KW"/>
</dbReference>
<dbReference type="RefSeq" id="XP_017300510.1">
    <property type="nucleotide sequence ID" value="XM_017445021.1"/>
</dbReference>
<evidence type="ECO:0000259" key="3">
    <source>
        <dbReference type="PROSITE" id="PS50157"/>
    </source>
</evidence>
<feature type="compositionally biased region" description="Low complexity" evidence="2">
    <location>
        <begin position="236"/>
        <end position="249"/>
    </location>
</feature>
<dbReference type="InterPro" id="IPR036236">
    <property type="entry name" value="Znf_C2H2_sf"/>
</dbReference>
<name>A0A1S4EE94_DIACI</name>
<keyword evidence="1" id="KW-0863">Zinc-finger</keyword>
<proteinExistence type="predicted"/>
<feature type="compositionally biased region" description="Basic residues" evidence="2">
    <location>
        <begin position="99"/>
        <end position="117"/>
    </location>
</feature>
<dbReference type="PROSITE" id="PS50157">
    <property type="entry name" value="ZINC_FINGER_C2H2_2"/>
    <property type="match status" value="1"/>
</dbReference>
<keyword evidence="4" id="KW-1185">Reference proteome</keyword>
<dbReference type="SUPFAM" id="SSF57667">
    <property type="entry name" value="beta-beta-alpha zinc fingers"/>
    <property type="match status" value="1"/>
</dbReference>
<gene>
    <name evidence="5" type="primary">LOC108252670</name>
</gene>
<dbReference type="KEGG" id="dci:108252670"/>
<dbReference type="PROSITE" id="PS00028">
    <property type="entry name" value="ZINC_FINGER_C2H2_1"/>
    <property type="match status" value="2"/>
</dbReference>
<feature type="compositionally biased region" description="Basic and acidic residues" evidence="2">
    <location>
        <begin position="156"/>
        <end position="177"/>
    </location>
</feature>
<dbReference type="AlphaFoldDB" id="A0A1S4EE94"/>
<reference evidence="5" key="1">
    <citation type="submission" date="2025-08" db="UniProtKB">
        <authorList>
            <consortium name="RefSeq"/>
        </authorList>
    </citation>
    <scope>IDENTIFICATION</scope>
</reference>
<feature type="compositionally biased region" description="Basic and acidic residues" evidence="2">
    <location>
        <begin position="86"/>
        <end position="95"/>
    </location>
</feature>
<keyword evidence="1" id="KW-0479">Metal-binding</keyword>
<dbReference type="GeneID" id="108252670"/>
<dbReference type="STRING" id="121845.A0A1S4EE94"/>
<dbReference type="PaxDb" id="121845-A0A1S4EE94"/>
<evidence type="ECO:0000313" key="4">
    <source>
        <dbReference type="Proteomes" id="UP000079169"/>
    </source>
</evidence>
<feature type="region of interest" description="Disordered" evidence="2">
    <location>
        <begin position="1"/>
        <end position="259"/>
    </location>
</feature>
<keyword evidence="1" id="KW-0862">Zinc</keyword>
<dbReference type="Gene3D" id="3.30.160.60">
    <property type="entry name" value="Classic Zinc Finger"/>
    <property type="match status" value="1"/>
</dbReference>
<feature type="compositionally biased region" description="Polar residues" evidence="2">
    <location>
        <begin position="25"/>
        <end position="43"/>
    </location>
</feature>
<feature type="compositionally biased region" description="Basic residues" evidence="2">
    <location>
        <begin position="178"/>
        <end position="206"/>
    </location>
</feature>